<dbReference type="PANTHER" id="PTHR13906:SF4">
    <property type="entry name" value="LYSOPHOSPHOLIPID ACYLTRANSFERASE 6"/>
    <property type="match status" value="1"/>
</dbReference>
<dbReference type="AlphaFoldDB" id="A0A8S3JG50"/>
<keyword evidence="1" id="KW-0812">Transmembrane</keyword>
<feature type="non-terminal residue" evidence="2">
    <location>
        <position position="1"/>
    </location>
</feature>
<dbReference type="GO" id="GO:0030258">
    <property type="term" value="P:lipid modification"/>
    <property type="evidence" value="ECO:0007669"/>
    <property type="project" value="TreeGrafter"/>
</dbReference>
<gene>
    <name evidence="2" type="ORF">GIL414_LOCUS82203</name>
</gene>
<evidence type="ECO:0000256" key="1">
    <source>
        <dbReference type="SAM" id="Phobius"/>
    </source>
</evidence>
<dbReference type="EMBL" id="CAJOBJ010359478">
    <property type="protein sequence ID" value="CAF5217025.1"/>
    <property type="molecule type" value="Genomic_DNA"/>
</dbReference>
<keyword evidence="1" id="KW-1133">Transmembrane helix</keyword>
<reference evidence="2" key="1">
    <citation type="submission" date="2021-02" db="EMBL/GenBank/DDBJ databases">
        <authorList>
            <person name="Nowell W R."/>
        </authorList>
    </citation>
    <scope>NUCLEOTIDE SEQUENCE</scope>
</reference>
<dbReference type="Proteomes" id="UP000681720">
    <property type="component" value="Unassembled WGS sequence"/>
</dbReference>
<evidence type="ECO:0000313" key="2">
    <source>
        <dbReference type="EMBL" id="CAF5217025.1"/>
    </source>
</evidence>
<accession>A0A8S3JG50</accession>
<feature type="transmembrane region" description="Helical" evidence="1">
    <location>
        <begin position="50"/>
        <end position="68"/>
    </location>
</feature>
<evidence type="ECO:0000313" key="3">
    <source>
        <dbReference type="Proteomes" id="UP000681720"/>
    </source>
</evidence>
<dbReference type="GO" id="GO:0016746">
    <property type="term" value="F:acyltransferase activity"/>
    <property type="evidence" value="ECO:0007669"/>
    <property type="project" value="TreeGrafter"/>
</dbReference>
<name>A0A8S3JG50_9BILA</name>
<dbReference type="InterPro" id="IPR049941">
    <property type="entry name" value="LPLAT_7/PORCN-like"/>
</dbReference>
<proteinExistence type="predicted"/>
<dbReference type="PANTHER" id="PTHR13906">
    <property type="entry name" value="PORCUPINE"/>
    <property type="match status" value="1"/>
</dbReference>
<protein>
    <submittedName>
        <fullName evidence="2">Uncharacterized protein</fullName>
    </submittedName>
</protein>
<comment type="caution">
    <text evidence="2">The sequence shown here is derived from an EMBL/GenBank/DDBJ whole genome shotgun (WGS) entry which is preliminary data.</text>
</comment>
<sequence>MHEILRILLLILASLLGIAISHFCFGAQIWHLIIQSSIVYLMLLWIPPKHSYLIIFIFCMIYMSAVHIHRLIYDYGNYTLDISGPLMINTQKLTALAFAFYDGYRSKER</sequence>
<keyword evidence="1" id="KW-0472">Membrane</keyword>
<dbReference type="GO" id="GO:0016020">
    <property type="term" value="C:membrane"/>
    <property type="evidence" value="ECO:0007669"/>
    <property type="project" value="TreeGrafter"/>
</dbReference>
<organism evidence="2 3">
    <name type="scientific">Rotaria magnacalcarata</name>
    <dbReference type="NCBI Taxonomy" id="392030"/>
    <lineage>
        <taxon>Eukaryota</taxon>
        <taxon>Metazoa</taxon>
        <taxon>Spiralia</taxon>
        <taxon>Gnathifera</taxon>
        <taxon>Rotifera</taxon>
        <taxon>Eurotatoria</taxon>
        <taxon>Bdelloidea</taxon>
        <taxon>Philodinida</taxon>
        <taxon>Philodinidae</taxon>
        <taxon>Rotaria</taxon>
    </lineage>
</organism>